<dbReference type="Pfam" id="PF01553">
    <property type="entry name" value="Acyltransferase"/>
    <property type="match status" value="1"/>
</dbReference>
<dbReference type="InterPro" id="IPR002123">
    <property type="entry name" value="Plipid/glycerol_acylTrfase"/>
</dbReference>
<evidence type="ECO:0000313" key="1">
    <source>
        <dbReference type="EMBL" id="AZU05410.1"/>
    </source>
</evidence>
<keyword evidence="1" id="KW-0808">Transferase</keyword>
<dbReference type="RefSeq" id="WP_127569179.1">
    <property type="nucleotide sequence ID" value="NZ_BMFB01000004.1"/>
</dbReference>
<dbReference type="GO" id="GO:0016746">
    <property type="term" value="F:acyltransferase activity"/>
    <property type="evidence" value="ECO:0007669"/>
    <property type="project" value="UniProtKB-KW"/>
</dbReference>
<keyword evidence="1" id="KW-0012">Acyltransferase</keyword>
<accession>A0A3T0EDP7</accession>
<organism evidence="1 2">
    <name type="scientific">Glycocaulis alkaliphilus</name>
    <dbReference type="NCBI Taxonomy" id="1434191"/>
    <lineage>
        <taxon>Bacteria</taxon>
        <taxon>Pseudomonadati</taxon>
        <taxon>Pseudomonadota</taxon>
        <taxon>Alphaproteobacteria</taxon>
        <taxon>Maricaulales</taxon>
        <taxon>Maricaulaceae</taxon>
        <taxon>Glycocaulis</taxon>
    </lineage>
</organism>
<reference evidence="1 2" key="1">
    <citation type="submission" date="2016-12" db="EMBL/GenBank/DDBJ databases">
        <title>The genome of dimorphic prosthecate Glycocaulis alkaliphilus 6b-8t, isolated from crude oil dictates its adaptability in petroleum environments.</title>
        <authorList>
            <person name="Wu X.-L."/>
            <person name="Geng S."/>
        </authorList>
    </citation>
    <scope>NUCLEOTIDE SEQUENCE [LARGE SCALE GENOMIC DNA]</scope>
    <source>
        <strain evidence="1 2">6B-8</strain>
    </source>
</reference>
<dbReference type="AlphaFoldDB" id="A0A3T0EDP7"/>
<dbReference type="OrthoDB" id="1113830at2"/>
<proteinExistence type="predicted"/>
<sequence>MSQYPADLYPIPPAPPQSAKELVDQLIDERAPRLRKHPWLWNVVRPTAGALMGYRDAIDMVDTVRPMRAREAFDWAADYLALTVNTHGLDAIPDTGPVVIIGNHPGGIADGIALWQAIREKRPDLCFLANRDALRVCPGLEDMLIPVEWRKNARSRANARDTLRGSMEALNQGRCLAIFPSGRMARWRWRRWGLVEEPWAPTAISLARRFNTPVVTLGVRQSMPIAFYALDQIHEELRDITLFHGLMRQRGKTYRLRFSDPVPAREIPGSEAEATASILQQAEALAWGRQ</sequence>
<keyword evidence="2" id="KW-1185">Reference proteome</keyword>
<dbReference type="KEGG" id="gak:X907_2905"/>
<dbReference type="Proteomes" id="UP000286954">
    <property type="component" value="Chromosome"/>
</dbReference>
<dbReference type="SMART" id="SM00563">
    <property type="entry name" value="PlsC"/>
    <property type="match status" value="1"/>
</dbReference>
<gene>
    <name evidence="1" type="ORF">X907_2905</name>
</gene>
<protein>
    <submittedName>
        <fullName evidence="1">Phospholipid/glycerol acyltransferase</fullName>
    </submittedName>
</protein>
<evidence type="ECO:0000313" key="2">
    <source>
        <dbReference type="Proteomes" id="UP000286954"/>
    </source>
</evidence>
<dbReference type="EMBL" id="CP018911">
    <property type="protein sequence ID" value="AZU05410.1"/>
    <property type="molecule type" value="Genomic_DNA"/>
</dbReference>
<dbReference type="SUPFAM" id="SSF69593">
    <property type="entry name" value="Glycerol-3-phosphate (1)-acyltransferase"/>
    <property type="match status" value="1"/>
</dbReference>
<name>A0A3T0EDP7_9PROT</name>